<dbReference type="OrthoDB" id="2119228at2759"/>
<evidence type="ECO:0000313" key="2">
    <source>
        <dbReference type="Proteomes" id="UP000243081"/>
    </source>
</evidence>
<evidence type="ECO:0008006" key="3">
    <source>
        <dbReference type="Google" id="ProtNLM"/>
    </source>
</evidence>
<accession>A0A179I3W7</accession>
<proteinExistence type="predicted"/>
<name>A0A179I3W7_CORDF</name>
<feature type="non-terminal residue" evidence="1">
    <location>
        <position position="106"/>
    </location>
</feature>
<organism evidence="1 2">
    <name type="scientific">Cordyceps confragosa</name>
    <name type="common">Lecanicillium lecanii</name>
    <dbReference type="NCBI Taxonomy" id="2714763"/>
    <lineage>
        <taxon>Eukaryota</taxon>
        <taxon>Fungi</taxon>
        <taxon>Dikarya</taxon>
        <taxon>Ascomycota</taxon>
        <taxon>Pezizomycotina</taxon>
        <taxon>Sordariomycetes</taxon>
        <taxon>Hypocreomycetidae</taxon>
        <taxon>Hypocreales</taxon>
        <taxon>Cordycipitaceae</taxon>
        <taxon>Akanthomyces</taxon>
    </lineage>
</organism>
<gene>
    <name evidence="1" type="ORF">LLEC1_08204</name>
</gene>
<reference evidence="1 2" key="1">
    <citation type="submission" date="2016-03" db="EMBL/GenBank/DDBJ databases">
        <title>Fine-scale spatial genetic structure of a fungal parasite of coffee scale insects.</title>
        <authorList>
            <person name="Jackson D."/>
            <person name="Zemenick K.A."/>
            <person name="Malloure B."/>
            <person name="Quandt C.A."/>
            <person name="James T.Y."/>
        </authorList>
    </citation>
    <scope>NUCLEOTIDE SEQUENCE [LARGE SCALE GENOMIC DNA]</scope>
    <source>
        <strain evidence="1 2">UM487</strain>
    </source>
</reference>
<feature type="non-terminal residue" evidence="1">
    <location>
        <position position="1"/>
    </location>
</feature>
<dbReference type="InterPro" id="IPR036514">
    <property type="entry name" value="SGNH_hydro_sf"/>
</dbReference>
<evidence type="ECO:0000313" key="1">
    <source>
        <dbReference type="EMBL" id="OAQ96852.1"/>
    </source>
</evidence>
<dbReference type="SUPFAM" id="SSF52266">
    <property type="entry name" value="SGNH hydrolase"/>
    <property type="match status" value="1"/>
</dbReference>
<dbReference type="Proteomes" id="UP000243081">
    <property type="component" value="Unassembled WGS sequence"/>
</dbReference>
<keyword evidence="2" id="KW-1185">Reference proteome</keyword>
<sequence length="106" mass="11312">DADQAPQTAAFQALIPGVAAQRREAGKHVVAVDFGDDSAFGGARGLLRDDCIHPTNEGYRVMGDYWYDFMRQLPGGWIREPVGADPVRAAGSSCAGRTAWSTMALA</sequence>
<comment type="caution">
    <text evidence="1">The sequence shown here is derived from an EMBL/GenBank/DDBJ whole genome shotgun (WGS) entry which is preliminary data.</text>
</comment>
<protein>
    <recommendedName>
        <fullName evidence="3">SGNH hydrolase-type esterase domain-containing protein</fullName>
    </recommendedName>
</protein>
<dbReference type="OMA" id="RERTKIY"/>
<dbReference type="EMBL" id="LUKN01003849">
    <property type="protein sequence ID" value="OAQ96852.1"/>
    <property type="molecule type" value="Genomic_DNA"/>
</dbReference>
<dbReference type="Gene3D" id="3.40.50.1110">
    <property type="entry name" value="SGNH hydrolase"/>
    <property type="match status" value="1"/>
</dbReference>
<dbReference type="AlphaFoldDB" id="A0A179I3W7"/>